<feature type="chain" id="PRO_5001983965" evidence="1">
    <location>
        <begin position="23"/>
        <end position="435"/>
    </location>
</feature>
<proteinExistence type="predicted"/>
<reference evidence="2" key="1">
    <citation type="submission" date="2014-11" db="EMBL/GenBank/DDBJ databases">
        <authorList>
            <person name="Geib S."/>
        </authorList>
    </citation>
    <scope>NUCLEOTIDE SEQUENCE</scope>
</reference>
<dbReference type="EMBL" id="GBXI01000251">
    <property type="protein sequence ID" value="JAD14041.1"/>
    <property type="molecule type" value="Transcribed_RNA"/>
</dbReference>
<name>A0A0A1XSP0_ZEUCU</name>
<sequence length="435" mass="49311">MSRVNFILYLYAFVAGCTVVSACKLSIQSPAPLFAQNLGSKKIIFKSQDSAIELYIGESITAYCSSGLIYKKSDDPYGYSSNTNQVLSSNTAEINCDSNNKIGIKGIINVFATQITVQCKSKTNYDIYESERILPNCENYVTYAIGAPIELVGSDIKVGICYDLDNLKLKFVSYIAQSNSETFVLDEKRNPNELSVDLSRKIRSLKTYFPFMSQDTFNAARNQLRKTQTLFDAFEFDFTSLLQDESLMSPLESHAYIFNTMWWRQLRQHNWRYFFDALKERTQSVKYLVHLGTYGNMTAPTGNCDLFKHEIVAVHKDNLAITAPAYIWAYLKAPPAADGVKKEDIVVIAYNSPYASNPTHEEFCDFDVCDEVEWLKNSTFGNLRRLATLGYMFCCRPEDVALIIDYFPIQQDKHEITKSGEVELTHANVSQPAPN</sequence>
<feature type="signal peptide" evidence="1">
    <location>
        <begin position="1"/>
        <end position="22"/>
    </location>
</feature>
<keyword evidence="2" id="KW-0032">Aminotransferase</keyword>
<gene>
    <name evidence="2" type="primary">yhdR</name>
    <name evidence="2" type="ORF">g.17842</name>
</gene>
<reference evidence="2" key="2">
    <citation type="journal article" date="2015" name="Gigascience">
        <title>Reconstructing a comprehensive transcriptome assembly of a white-pupal translocated strain of the pest fruit fly Bactrocera cucurbitae.</title>
        <authorList>
            <person name="Sim S.B."/>
            <person name="Calla B."/>
            <person name="Hall B."/>
            <person name="DeRego T."/>
            <person name="Geib S.M."/>
        </authorList>
    </citation>
    <scope>NUCLEOTIDE SEQUENCE</scope>
</reference>
<dbReference type="PROSITE" id="PS51257">
    <property type="entry name" value="PROKAR_LIPOPROTEIN"/>
    <property type="match status" value="1"/>
</dbReference>
<evidence type="ECO:0000313" key="2">
    <source>
        <dbReference type="EMBL" id="JAD14041.1"/>
    </source>
</evidence>
<dbReference type="GO" id="GO:0008483">
    <property type="term" value="F:transaminase activity"/>
    <property type="evidence" value="ECO:0007669"/>
    <property type="project" value="UniProtKB-KW"/>
</dbReference>
<evidence type="ECO:0000256" key="1">
    <source>
        <dbReference type="SAM" id="SignalP"/>
    </source>
</evidence>
<protein>
    <submittedName>
        <fullName evidence="2">Putative aspartate aminotransferase YhdR</fullName>
    </submittedName>
</protein>
<organism evidence="2">
    <name type="scientific">Zeugodacus cucurbitae</name>
    <name type="common">Melon fruit fly</name>
    <name type="synonym">Bactrocera cucurbitae</name>
    <dbReference type="NCBI Taxonomy" id="28588"/>
    <lineage>
        <taxon>Eukaryota</taxon>
        <taxon>Metazoa</taxon>
        <taxon>Ecdysozoa</taxon>
        <taxon>Arthropoda</taxon>
        <taxon>Hexapoda</taxon>
        <taxon>Insecta</taxon>
        <taxon>Pterygota</taxon>
        <taxon>Neoptera</taxon>
        <taxon>Endopterygota</taxon>
        <taxon>Diptera</taxon>
        <taxon>Brachycera</taxon>
        <taxon>Muscomorpha</taxon>
        <taxon>Tephritoidea</taxon>
        <taxon>Tephritidae</taxon>
        <taxon>Zeugodacus</taxon>
        <taxon>Zeugodacus</taxon>
    </lineage>
</organism>
<keyword evidence="1" id="KW-0732">Signal</keyword>
<accession>A0A0A1XSP0</accession>
<dbReference type="AlphaFoldDB" id="A0A0A1XSP0"/>
<keyword evidence="2" id="KW-0808">Transferase</keyword>